<dbReference type="RefSeq" id="WP_317979859.1">
    <property type="nucleotide sequence ID" value="NZ_BTCL01000006.1"/>
</dbReference>
<evidence type="ECO:0000313" key="3">
    <source>
        <dbReference type="Proteomes" id="UP001285921"/>
    </source>
</evidence>
<organism evidence="2 3">
    <name type="scientific">Paenibacillus glycanilyticus</name>
    <dbReference type="NCBI Taxonomy" id="126569"/>
    <lineage>
        <taxon>Bacteria</taxon>
        <taxon>Bacillati</taxon>
        <taxon>Bacillota</taxon>
        <taxon>Bacilli</taxon>
        <taxon>Bacillales</taxon>
        <taxon>Paenibacillaceae</taxon>
        <taxon>Paenibacillus</taxon>
    </lineage>
</organism>
<feature type="transmembrane region" description="Helical" evidence="1">
    <location>
        <begin position="180"/>
        <end position="199"/>
    </location>
</feature>
<keyword evidence="1" id="KW-0472">Membrane</keyword>
<evidence type="ECO:0000313" key="2">
    <source>
        <dbReference type="EMBL" id="GMK45010.1"/>
    </source>
</evidence>
<feature type="transmembrane region" description="Helical" evidence="1">
    <location>
        <begin position="116"/>
        <end position="136"/>
    </location>
</feature>
<dbReference type="Proteomes" id="UP001285921">
    <property type="component" value="Unassembled WGS sequence"/>
</dbReference>
<feature type="transmembrane region" description="Helical" evidence="1">
    <location>
        <begin position="7"/>
        <end position="29"/>
    </location>
</feature>
<proteinExistence type="predicted"/>
<gene>
    <name evidence="2" type="ORF">PghCCS26_21380</name>
</gene>
<evidence type="ECO:0008006" key="4">
    <source>
        <dbReference type="Google" id="ProtNLM"/>
    </source>
</evidence>
<keyword evidence="1" id="KW-1133">Transmembrane helix</keyword>
<reference evidence="2 3" key="1">
    <citation type="submission" date="2023-05" db="EMBL/GenBank/DDBJ databases">
        <title>Draft genome of Paenibacillus sp. CCS26.</title>
        <authorList>
            <person name="Akita H."/>
            <person name="Shinto Y."/>
            <person name="Kimura Z."/>
        </authorList>
    </citation>
    <scope>NUCLEOTIDE SEQUENCE [LARGE SCALE GENOMIC DNA]</scope>
    <source>
        <strain evidence="2 3">CCS26</strain>
    </source>
</reference>
<feature type="transmembrane region" description="Helical" evidence="1">
    <location>
        <begin position="85"/>
        <end position="104"/>
    </location>
</feature>
<dbReference type="EMBL" id="BTCL01000006">
    <property type="protein sequence ID" value="GMK45010.1"/>
    <property type="molecule type" value="Genomic_DNA"/>
</dbReference>
<dbReference type="Pfam" id="PF10067">
    <property type="entry name" value="DUF2306"/>
    <property type="match status" value="1"/>
</dbReference>
<name>A0ABQ6NKD6_9BACL</name>
<sequence>MKNRKTLYILTIAVSIAFIGYTTYTNFIYDPEASRFLRHKTGLKHVSLWLTIMDVHIAAACAAMIAGLINFSRRIRERSAKLHRALGYTYVLAVAIVDLTSGYMAPSSTGGRVNSIAFNFINMIWLVITVVAVVKIRKGKAAEHRRWMIRSYVFVFTNLFTHLITAALHNGIGMDYTVSYTIAIYSTIVLLLLLAELVIRQLKTDPERP</sequence>
<keyword evidence="3" id="KW-1185">Reference proteome</keyword>
<protein>
    <recommendedName>
        <fullName evidence="4">DUF2306 domain-containing protein</fullName>
    </recommendedName>
</protein>
<feature type="transmembrane region" description="Helical" evidence="1">
    <location>
        <begin position="148"/>
        <end position="168"/>
    </location>
</feature>
<feature type="transmembrane region" description="Helical" evidence="1">
    <location>
        <begin position="49"/>
        <end position="73"/>
    </location>
</feature>
<comment type="caution">
    <text evidence="2">The sequence shown here is derived from an EMBL/GenBank/DDBJ whole genome shotgun (WGS) entry which is preliminary data.</text>
</comment>
<dbReference type="InterPro" id="IPR018750">
    <property type="entry name" value="DUF2306_membrane"/>
</dbReference>
<keyword evidence="1" id="KW-0812">Transmembrane</keyword>
<accession>A0ABQ6NKD6</accession>
<evidence type="ECO:0000256" key="1">
    <source>
        <dbReference type="SAM" id="Phobius"/>
    </source>
</evidence>